<evidence type="ECO:0000313" key="1">
    <source>
        <dbReference type="EMBL" id="GAH11043.1"/>
    </source>
</evidence>
<accession>X1EQY1</accession>
<protein>
    <submittedName>
        <fullName evidence="1">Uncharacterized protein</fullName>
    </submittedName>
</protein>
<dbReference type="EMBL" id="BART01035109">
    <property type="protein sequence ID" value="GAH11043.1"/>
    <property type="molecule type" value="Genomic_DNA"/>
</dbReference>
<dbReference type="AlphaFoldDB" id="X1EQY1"/>
<sequence>ITQAPDGTSQIVKGPGQLVISAYAPMNDITCKVTPDLKQHR</sequence>
<name>X1EQY1_9ZZZZ</name>
<gene>
    <name evidence="1" type="ORF">S01H4_59762</name>
</gene>
<organism evidence="1">
    <name type="scientific">marine sediment metagenome</name>
    <dbReference type="NCBI Taxonomy" id="412755"/>
    <lineage>
        <taxon>unclassified sequences</taxon>
        <taxon>metagenomes</taxon>
        <taxon>ecological metagenomes</taxon>
    </lineage>
</organism>
<feature type="non-terminal residue" evidence="1">
    <location>
        <position position="1"/>
    </location>
</feature>
<reference evidence="1" key="1">
    <citation type="journal article" date="2014" name="Front. Microbiol.">
        <title>High frequency of phylogenetically diverse reductive dehalogenase-homologous genes in deep subseafloor sedimentary metagenomes.</title>
        <authorList>
            <person name="Kawai M."/>
            <person name="Futagami T."/>
            <person name="Toyoda A."/>
            <person name="Takaki Y."/>
            <person name="Nishi S."/>
            <person name="Hori S."/>
            <person name="Arai W."/>
            <person name="Tsubouchi T."/>
            <person name="Morono Y."/>
            <person name="Uchiyama I."/>
            <person name="Ito T."/>
            <person name="Fujiyama A."/>
            <person name="Inagaki F."/>
            <person name="Takami H."/>
        </authorList>
    </citation>
    <scope>NUCLEOTIDE SEQUENCE</scope>
    <source>
        <strain evidence="1">Expedition CK06-06</strain>
    </source>
</reference>
<comment type="caution">
    <text evidence="1">The sequence shown here is derived from an EMBL/GenBank/DDBJ whole genome shotgun (WGS) entry which is preliminary data.</text>
</comment>
<proteinExistence type="predicted"/>